<name>A0A9N7U4M2_PLEPL</name>
<comment type="caution">
    <text evidence="2">The sequence shown here is derived from an EMBL/GenBank/DDBJ whole genome shotgun (WGS) entry which is preliminary data.</text>
</comment>
<feature type="region of interest" description="Disordered" evidence="1">
    <location>
        <begin position="168"/>
        <end position="224"/>
    </location>
</feature>
<gene>
    <name evidence="2" type="ORF">PLEPLA_LOCUS12843</name>
</gene>
<protein>
    <submittedName>
        <fullName evidence="2">Uncharacterized protein</fullName>
    </submittedName>
</protein>
<feature type="region of interest" description="Disordered" evidence="1">
    <location>
        <begin position="100"/>
        <end position="133"/>
    </location>
</feature>
<sequence length="224" mass="24504">MRHRLFAFINGRLPSTHKSGTSKISIPCGGEVIQLISDTVPLGSASVLQGEVRAKRRGEKRQWEEYGISWRVASSRQTRTHCRYNAAVLRQSGVAVGLIETSPRPISTDGADVRRRPRQSAVTDRDTHSGEDQGSSVVLCLCRGCVGGVPSGSGGQVWALWSRSIAPQGCHQRPKPQNNEGEEKRPPLTSHHLHTRPGGPITTLQEEEPGSQGHRQIVSETKIR</sequence>
<accession>A0A9N7U4M2</accession>
<keyword evidence="3" id="KW-1185">Reference proteome</keyword>
<dbReference type="EMBL" id="CADEAL010000765">
    <property type="protein sequence ID" value="CAB1424914.1"/>
    <property type="molecule type" value="Genomic_DNA"/>
</dbReference>
<reference evidence="2" key="1">
    <citation type="submission" date="2020-03" db="EMBL/GenBank/DDBJ databases">
        <authorList>
            <person name="Weist P."/>
        </authorList>
    </citation>
    <scope>NUCLEOTIDE SEQUENCE</scope>
</reference>
<proteinExistence type="predicted"/>
<dbReference type="Proteomes" id="UP001153269">
    <property type="component" value="Unassembled WGS sequence"/>
</dbReference>
<evidence type="ECO:0000313" key="3">
    <source>
        <dbReference type="Proteomes" id="UP001153269"/>
    </source>
</evidence>
<evidence type="ECO:0000313" key="2">
    <source>
        <dbReference type="EMBL" id="CAB1424914.1"/>
    </source>
</evidence>
<evidence type="ECO:0000256" key="1">
    <source>
        <dbReference type="SAM" id="MobiDB-lite"/>
    </source>
</evidence>
<dbReference type="AlphaFoldDB" id="A0A9N7U4M2"/>
<organism evidence="2 3">
    <name type="scientific">Pleuronectes platessa</name>
    <name type="common">European plaice</name>
    <dbReference type="NCBI Taxonomy" id="8262"/>
    <lineage>
        <taxon>Eukaryota</taxon>
        <taxon>Metazoa</taxon>
        <taxon>Chordata</taxon>
        <taxon>Craniata</taxon>
        <taxon>Vertebrata</taxon>
        <taxon>Euteleostomi</taxon>
        <taxon>Actinopterygii</taxon>
        <taxon>Neopterygii</taxon>
        <taxon>Teleostei</taxon>
        <taxon>Neoteleostei</taxon>
        <taxon>Acanthomorphata</taxon>
        <taxon>Carangaria</taxon>
        <taxon>Pleuronectiformes</taxon>
        <taxon>Pleuronectoidei</taxon>
        <taxon>Pleuronectidae</taxon>
        <taxon>Pleuronectes</taxon>
    </lineage>
</organism>